<reference evidence="1" key="1">
    <citation type="submission" date="2022-11" db="EMBL/GenBank/DDBJ databases">
        <authorList>
            <person name="Coimbra C."/>
        </authorList>
    </citation>
    <scope>NUCLEOTIDE SEQUENCE</scope>
    <source>
        <strain evidence="1">Jales19</strain>
    </source>
</reference>
<dbReference type="EMBL" id="JAPFQA010000046">
    <property type="protein sequence ID" value="MCZ8548758.1"/>
    <property type="molecule type" value="Genomic_DNA"/>
</dbReference>
<protein>
    <submittedName>
        <fullName evidence="1">Uncharacterized protein</fullName>
    </submittedName>
</protein>
<evidence type="ECO:0000313" key="1">
    <source>
        <dbReference type="EMBL" id="MCZ8548758.1"/>
    </source>
</evidence>
<evidence type="ECO:0000313" key="2">
    <source>
        <dbReference type="Proteomes" id="UP001152178"/>
    </source>
</evidence>
<organism evidence="1 2">
    <name type="scientific">Mesorhizobium qingshengii</name>
    <dbReference type="NCBI Taxonomy" id="1165689"/>
    <lineage>
        <taxon>Bacteria</taxon>
        <taxon>Pseudomonadati</taxon>
        <taxon>Pseudomonadota</taxon>
        <taxon>Alphaproteobacteria</taxon>
        <taxon>Hyphomicrobiales</taxon>
        <taxon>Phyllobacteriaceae</taxon>
        <taxon>Mesorhizobium</taxon>
    </lineage>
</organism>
<accession>A0ABT4R5C4</accession>
<dbReference type="RefSeq" id="WP_269909004.1">
    <property type="nucleotide sequence ID" value="NZ_JAPFQA010000046.1"/>
</dbReference>
<name>A0ABT4R5C4_9HYPH</name>
<comment type="caution">
    <text evidence="1">The sequence shown here is derived from an EMBL/GenBank/DDBJ whole genome shotgun (WGS) entry which is preliminary data.</text>
</comment>
<keyword evidence="2" id="KW-1185">Reference proteome</keyword>
<dbReference type="Proteomes" id="UP001152178">
    <property type="component" value="Unassembled WGS sequence"/>
</dbReference>
<proteinExistence type="predicted"/>
<sequence length="66" mass="7276">MKLEFLSGITADDEPLAPCTSVDKQADFEMSSYFARDLNPWGTLHLSGRASRAAIVQWWKTAADAS</sequence>
<gene>
    <name evidence="1" type="ORF">OOJ09_31825</name>
</gene>